<sequence>MLVEIKSVSETVVDYLRTQIITGKLSANQKINENDLATSLGISRPPIREAFRILENEHLLVSIPRKGTYVSDVSIEDLTGLFQTREMIETYAFDLLKSLEHPDFSKVEATFEDAVGLSLPSIENPEEMLHFHQVFAGFHTRLVELTGNSRIIHFYKTISLNLTRYQVMYLFMPGSVDQSLEDHREILTLIQEGQYDQAKKSLLKHLEFASKVLKDRIEQNLTQTKNDVLNSTQQTGMFTGEIK</sequence>
<feature type="domain" description="HTH gntR-type" evidence="4">
    <location>
        <begin position="6"/>
        <end position="73"/>
    </location>
</feature>
<keyword evidence="1" id="KW-0805">Transcription regulation</keyword>
<dbReference type="AlphaFoldDB" id="I4CD95"/>
<evidence type="ECO:0000313" key="6">
    <source>
        <dbReference type="Proteomes" id="UP000006055"/>
    </source>
</evidence>
<dbReference type="STRING" id="706587.Desti_4922"/>
<reference evidence="6" key="1">
    <citation type="submission" date="2012-06" db="EMBL/GenBank/DDBJ databases">
        <title>Complete sequence of chromosome of Desulfomonile tiedjei DSM 6799.</title>
        <authorList>
            <person name="Lucas S."/>
            <person name="Copeland A."/>
            <person name="Lapidus A."/>
            <person name="Glavina del Rio T."/>
            <person name="Dalin E."/>
            <person name="Tice H."/>
            <person name="Bruce D."/>
            <person name="Goodwin L."/>
            <person name="Pitluck S."/>
            <person name="Peters L."/>
            <person name="Ovchinnikova G."/>
            <person name="Zeytun A."/>
            <person name="Lu M."/>
            <person name="Kyrpides N."/>
            <person name="Mavromatis K."/>
            <person name="Ivanova N."/>
            <person name="Brettin T."/>
            <person name="Detter J.C."/>
            <person name="Han C."/>
            <person name="Larimer F."/>
            <person name="Land M."/>
            <person name="Hauser L."/>
            <person name="Markowitz V."/>
            <person name="Cheng J.-F."/>
            <person name="Hugenholtz P."/>
            <person name="Woyke T."/>
            <person name="Wu D."/>
            <person name="Spring S."/>
            <person name="Schroeder M."/>
            <person name="Brambilla E."/>
            <person name="Klenk H.-P."/>
            <person name="Eisen J.A."/>
        </authorList>
    </citation>
    <scope>NUCLEOTIDE SEQUENCE [LARGE SCALE GENOMIC DNA]</scope>
    <source>
        <strain evidence="6">ATCC 49306 / DSM 6799 / DCB-1</strain>
    </source>
</reference>
<dbReference type="Gene3D" id="1.20.120.530">
    <property type="entry name" value="GntR ligand-binding domain-like"/>
    <property type="match status" value="1"/>
</dbReference>
<dbReference type="InterPro" id="IPR036390">
    <property type="entry name" value="WH_DNA-bd_sf"/>
</dbReference>
<evidence type="ECO:0000256" key="2">
    <source>
        <dbReference type="ARBA" id="ARBA00023125"/>
    </source>
</evidence>
<dbReference type="SUPFAM" id="SSF46785">
    <property type="entry name" value="Winged helix' DNA-binding domain"/>
    <property type="match status" value="1"/>
</dbReference>
<dbReference type="SUPFAM" id="SSF48008">
    <property type="entry name" value="GntR ligand-binding domain-like"/>
    <property type="match status" value="1"/>
</dbReference>
<dbReference type="RefSeq" id="WP_014812642.1">
    <property type="nucleotide sequence ID" value="NC_018025.1"/>
</dbReference>
<evidence type="ECO:0000313" key="5">
    <source>
        <dbReference type="EMBL" id="AFM27536.1"/>
    </source>
</evidence>
<keyword evidence="2" id="KW-0238">DNA-binding</keyword>
<dbReference type="InterPro" id="IPR000524">
    <property type="entry name" value="Tscrpt_reg_HTH_GntR"/>
</dbReference>
<dbReference type="PROSITE" id="PS50949">
    <property type="entry name" value="HTH_GNTR"/>
    <property type="match status" value="1"/>
</dbReference>
<dbReference type="HOGENOM" id="CLU_017584_5_5_7"/>
<dbReference type="Pfam" id="PF00392">
    <property type="entry name" value="GntR"/>
    <property type="match status" value="1"/>
</dbReference>
<dbReference type="KEGG" id="dti:Desti_4922"/>
<protein>
    <submittedName>
        <fullName evidence="5">Transcriptional regulator</fullName>
    </submittedName>
</protein>
<keyword evidence="3" id="KW-0804">Transcription</keyword>
<gene>
    <name evidence="5" type="ordered locus">Desti_4922</name>
</gene>
<accession>I4CD95</accession>
<dbReference type="PANTHER" id="PTHR43537:SF24">
    <property type="entry name" value="GLUCONATE OPERON TRANSCRIPTIONAL REPRESSOR"/>
    <property type="match status" value="1"/>
</dbReference>
<dbReference type="InterPro" id="IPR036388">
    <property type="entry name" value="WH-like_DNA-bd_sf"/>
</dbReference>
<dbReference type="GO" id="GO:0003677">
    <property type="term" value="F:DNA binding"/>
    <property type="evidence" value="ECO:0007669"/>
    <property type="project" value="UniProtKB-KW"/>
</dbReference>
<dbReference type="eggNOG" id="COG1802">
    <property type="taxonomic scope" value="Bacteria"/>
</dbReference>
<dbReference type="PANTHER" id="PTHR43537">
    <property type="entry name" value="TRANSCRIPTIONAL REGULATOR, GNTR FAMILY"/>
    <property type="match status" value="1"/>
</dbReference>
<name>I4CD95_DESTA</name>
<dbReference type="CDD" id="cd07377">
    <property type="entry name" value="WHTH_GntR"/>
    <property type="match status" value="1"/>
</dbReference>
<proteinExistence type="predicted"/>
<evidence type="ECO:0000256" key="3">
    <source>
        <dbReference type="ARBA" id="ARBA00023163"/>
    </source>
</evidence>
<dbReference type="Pfam" id="PF07729">
    <property type="entry name" value="FCD"/>
    <property type="match status" value="1"/>
</dbReference>
<dbReference type="GO" id="GO:0003700">
    <property type="term" value="F:DNA-binding transcription factor activity"/>
    <property type="evidence" value="ECO:0007669"/>
    <property type="project" value="InterPro"/>
</dbReference>
<keyword evidence="6" id="KW-1185">Reference proteome</keyword>
<evidence type="ECO:0000259" key="4">
    <source>
        <dbReference type="PROSITE" id="PS50949"/>
    </source>
</evidence>
<organism evidence="5 6">
    <name type="scientific">Desulfomonile tiedjei (strain ATCC 49306 / DSM 6799 / DCB-1)</name>
    <dbReference type="NCBI Taxonomy" id="706587"/>
    <lineage>
        <taxon>Bacteria</taxon>
        <taxon>Pseudomonadati</taxon>
        <taxon>Thermodesulfobacteriota</taxon>
        <taxon>Desulfomonilia</taxon>
        <taxon>Desulfomonilales</taxon>
        <taxon>Desulfomonilaceae</taxon>
        <taxon>Desulfomonile</taxon>
    </lineage>
</organism>
<dbReference type="EMBL" id="CP003360">
    <property type="protein sequence ID" value="AFM27536.1"/>
    <property type="molecule type" value="Genomic_DNA"/>
</dbReference>
<dbReference type="InterPro" id="IPR011711">
    <property type="entry name" value="GntR_C"/>
</dbReference>
<dbReference type="SMART" id="SM00345">
    <property type="entry name" value="HTH_GNTR"/>
    <property type="match status" value="1"/>
</dbReference>
<dbReference type="Proteomes" id="UP000006055">
    <property type="component" value="Chromosome"/>
</dbReference>
<dbReference type="InterPro" id="IPR008920">
    <property type="entry name" value="TF_FadR/GntR_C"/>
</dbReference>
<dbReference type="Gene3D" id="1.10.10.10">
    <property type="entry name" value="Winged helix-like DNA-binding domain superfamily/Winged helix DNA-binding domain"/>
    <property type="match status" value="1"/>
</dbReference>
<evidence type="ECO:0000256" key="1">
    <source>
        <dbReference type="ARBA" id="ARBA00023015"/>
    </source>
</evidence>
<dbReference type="SMART" id="SM00895">
    <property type="entry name" value="FCD"/>
    <property type="match status" value="1"/>
</dbReference>